<evidence type="ECO:0000313" key="9">
    <source>
        <dbReference type="EMBL" id="GBG09703.1"/>
    </source>
</evidence>
<dbReference type="Proteomes" id="UP000245202">
    <property type="component" value="Unassembled WGS sequence"/>
</dbReference>
<gene>
    <name evidence="9" type="ORF">PAT3040_04362</name>
</gene>
<feature type="transmembrane region" description="Helical" evidence="7">
    <location>
        <begin position="78"/>
        <end position="99"/>
    </location>
</feature>
<dbReference type="InterPro" id="IPR035906">
    <property type="entry name" value="MetI-like_sf"/>
</dbReference>
<evidence type="ECO:0000256" key="4">
    <source>
        <dbReference type="ARBA" id="ARBA00022692"/>
    </source>
</evidence>
<feature type="transmembrane region" description="Helical" evidence="7">
    <location>
        <begin position="12"/>
        <end position="38"/>
    </location>
</feature>
<feature type="transmembrane region" description="Helical" evidence="7">
    <location>
        <begin position="111"/>
        <end position="129"/>
    </location>
</feature>
<dbReference type="AlphaFoldDB" id="A0A2R5F0R9"/>
<evidence type="ECO:0000256" key="7">
    <source>
        <dbReference type="RuleBase" id="RU363032"/>
    </source>
</evidence>
<dbReference type="SUPFAM" id="SSF161098">
    <property type="entry name" value="MetI-like"/>
    <property type="match status" value="1"/>
</dbReference>
<dbReference type="EMBL" id="BDQX01000244">
    <property type="protein sequence ID" value="GBG09703.1"/>
    <property type="molecule type" value="Genomic_DNA"/>
</dbReference>
<evidence type="ECO:0000256" key="1">
    <source>
        <dbReference type="ARBA" id="ARBA00004651"/>
    </source>
</evidence>
<feature type="domain" description="ABC transmembrane type-1" evidence="8">
    <location>
        <begin position="74"/>
        <end position="279"/>
    </location>
</feature>
<name>A0A2R5F0R9_9BACL</name>
<evidence type="ECO:0000256" key="6">
    <source>
        <dbReference type="ARBA" id="ARBA00023136"/>
    </source>
</evidence>
<protein>
    <submittedName>
        <fullName evidence="9">ABC transporter permease</fullName>
    </submittedName>
</protein>
<comment type="caution">
    <text evidence="9">The sequence shown here is derived from an EMBL/GenBank/DDBJ whole genome shotgun (WGS) entry which is preliminary data.</text>
</comment>
<feature type="transmembrane region" description="Helical" evidence="7">
    <location>
        <begin position="182"/>
        <end position="204"/>
    </location>
</feature>
<evidence type="ECO:0000256" key="5">
    <source>
        <dbReference type="ARBA" id="ARBA00022989"/>
    </source>
</evidence>
<evidence type="ECO:0000256" key="2">
    <source>
        <dbReference type="ARBA" id="ARBA00022448"/>
    </source>
</evidence>
<dbReference type="PANTHER" id="PTHR43744:SF9">
    <property type="entry name" value="POLYGALACTURONAN_RHAMNOGALACTURONAN TRANSPORT SYSTEM PERMEASE PROTEIN YTCP"/>
    <property type="match status" value="1"/>
</dbReference>
<evidence type="ECO:0000259" key="8">
    <source>
        <dbReference type="PROSITE" id="PS50928"/>
    </source>
</evidence>
<feature type="transmembrane region" description="Helical" evidence="7">
    <location>
        <begin position="141"/>
        <end position="161"/>
    </location>
</feature>
<keyword evidence="3" id="KW-1003">Cell membrane</keyword>
<dbReference type="RefSeq" id="WP_108994368.1">
    <property type="nucleotide sequence ID" value="NZ_BDQX01000244.1"/>
</dbReference>
<comment type="similarity">
    <text evidence="7">Belongs to the binding-protein-dependent transport system permease family.</text>
</comment>
<organism evidence="9 10">
    <name type="scientific">Paenibacillus agaridevorans</name>
    <dbReference type="NCBI Taxonomy" id="171404"/>
    <lineage>
        <taxon>Bacteria</taxon>
        <taxon>Bacillati</taxon>
        <taxon>Bacillota</taxon>
        <taxon>Bacilli</taxon>
        <taxon>Bacillales</taxon>
        <taxon>Paenibacillaceae</taxon>
        <taxon>Paenibacillus</taxon>
    </lineage>
</organism>
<comment type="subcellular location">
    <subcellularLocation>
        <location evidence="1 7">Cell membrane</location>
        <topology evidence="1 7">Multi-pass membrane protein</topology>
    </subcellularLocation>
</comment>
<dbReference type="PANTHER" id="PTHR43744">
    <property type="entry name" value="ABC TRANSPORTER PERMEASE PROTEIN MG189-RELATED-RELATED"/>
    <property type="match status" value="1"/>
</dbReference>
<dbReference type="GO" id="GO:0055085">
    <property type="term" value="P:transmembrane transport"/>
    <property type="evidence" value="ECO:0007669"/>
    <property type="project" value="InterPro"/>
</dbReference>
<sequence length="294" mass="33322">MMKESASYRVFSAFNYIALGLLALVTCYPFYFILIYSLSDPALVVGNPSFLLPRDFSLVNYIEIFKKNDLTGPVTISLGRTVFGTLLTLIGCAMLAFGLTKKATPLRKPMYITVVMTMYINAGLIPNYILMYELNLLNTFWIYIIPGMINAFFLVLIKTYFEQLPPELEEAAIMEGASYFTVFWRIALPLSKPIMATITIFAAVGQWNNWMDNLLYNTRQELMTLQLMLLRFLQSQSYSLRDAALLQAAQDTLAITPTSLRMSITVLVVIPVFLVYPFLQRYFVKGIMIGAVKG</sequence>
<dbReference type="GO" id="GO:0005886">
    <property type="term" value="C:plasma membrane"/>
    <property type="evidence" value="ECO:0007669"/>
    <property type="project" value="UniProtKB-SubCell"/>
</dbReference>
<keyword evidence="10" id="KW-1185">Reference proteome</keyword>
<accession>A0A2R5F0R9</accession>
<dbReference type="PROSITE" id="PS50928">
    <property type="entry name" value="ABC_TM1"/>
    <property type="match status" value="1"/>
</dbReference>
<keyword evidence="6 7" id="KW-0472">Membrane</keyword>
<feature type="transmembrane region" description="Helical" evidence="7">
    <location>
        <begin position="260"/>
        <end position="279"/>
    </location>
</feature>
<dbReference type="CDD" id="cd06261">
    <property type="entry name" value="TM_PBP2"/>
    <property type="match status" value="1"/>
</dbReference>
<keyword evidence="5 7" id="KW-1133">Transmembrane helix</keyword>
<proteinExistence type="inferred from homology"/>
<reference evidence="9 10" key="1">
    <citation type="submission" date="2017-08" db="EMBL/GenBank/DDBJ databases">
        <title>Substantial Increase in Enzyme Production by Combined Drug-Resistance Mutations in Paenibacillus agaridevorans.</title>
        <authorList>
            <person name="Tanaka Y."/>
            <person name="Funane K."/>
            <person name="Hosaka T."/>
            <person name="Shiwa Y."/>
            <person name="Fujita N."/>
            <person name="Miyazaki T."/>
            <person name="Yoshikawa H."/>
            <person name="Murakami K."/>
            <person name="Kasahara K."/>
            <person name="Inaoka T."/>
            <person name="Hiraga Y."/>
            <person name="Ochi K."/>
        </authorList>
    </citation>
    <scope>NUCLEOTIDE SEQUENCE [LARGE SCALE GENOMIC DNA]</scope>
    <source>
        <strain evidence="9 10">T-3040</strain>
    </source>
</reference>
<keyword evidence="2 7" id="KW-0813">Transport</keyword>
<keyword evidence="4 7" id="KW-0812">Transmembrane</keyword>
<dbReference type="Gene3D" id="1.10.3720.10">
    <property type="entry name" value="MetI-like"/>
    <property type="match status" value="1"/>
</dbReference>
<evidence type="ECO:0000256" key="3">
    <source>
        <dbReference type="ARBA" id="ARBA00022475"/>
    </source>
</evidence>
<dbReference type="Pfam" id="PF00528">
    <property type="entry name" value="BPD_transp_1"/>
    <property type="match status" value="1"/>
</dbReference>
<dbReference type="InterPro" id="IPR000515">
    <property type="entry name" value="MetI-like"/>
</dbReference>
<evidence type="ECO:0000313" key="10">
    <source>
        <dbReference type="Proteomes" id="UP000245202"/>
    </source>
</evidence>